<evidence type="ECO:0000313" key="1">
    <source>
        <dbReference type="EMBL" id="TDY37382.1"/>
    </source>
</evidence>
<protein>
    <submittedName>
        <fullName evidence="1">Putative zinc-or iron-chelating protein</fullName>
    </submittedName>
</protein>
<comment type="caution">
    <text evidence="1">The sequence shown here is derived from an EMBL/GenBank/DDBJ whole genome shotgun (WGS) entry which is preliminary data.</text>
</comment>
<name>A0A4R8L467_9BURK</name>
<accession>A0A4R8L467</accession>
<dbReference type="InterPro" id="IPR005358">
    <property type="entry name" value="Puta_zinc/iron-chelating_dom"/>
</dbReference>
<sequence>MTIHFSCTQCGKCCHNLRLPLSLDEAADWIRRGGDIELFCEAIPWPVEPPQSDAQAAHKRRLSFAAMCGAVPIRVIVTVVAAFDGACPHLLHDGRCGAYGQRPRVCRIYPAEVNPFIHLTPASKACPPDAWTTDKPVFFANGQTLDSETSELISQSRAVAAQDAQLKERLCAYLDVHHMALANEGFAIHKRAPDVMLAALERLKHDRKQVAHGAAATWRFVSNRLSTVDTLVSIGADTAEVSSLPNALVSYIAFFPSDV</sequence>
<dbReference type="OrthoDB" id="7500397at2"/>
<dbReference type="EMBL" id="SORE01000038">
    <property type="protein sequence ID" value="TDY37382.1"/>
    <property type="molecule type" value="Genomic_DNA"/>
</dbReference>
<evidence type="ECO:0000313" key="2">
    <source>
        <dbReference type="Proteomes" id="UP000295509"/>
    </source>
</evidence>
<dbReference type="RefSeq" id="WP_134197126.1">
    <property type="nucleotide sequence ID" value="NZ_JBHLUW010000020.1"/>
</dbReference>
<dbReference type="Proteomes" id="UP000295509">
    <property type="component" value="Unassembled WGS sequence"/>
</dbReference>
<gene>
    <name evidence="1" type="ORF">BX592_13825</name>
</gene>
<reference evidence="1 2" key="1">
    <citation type="submission" date="2019-03" db="EMBL/GenBank/DDBJ databases">
        <title>Genomic Encyclopedia of Type Strains, Phase III (KMG-III): the genomes of soil and plant-associated and newly described type strains.</title>
        <authorList>
            <person name="Whitman W."/>
        </authorList>
    </citation>
    <scope>NUCLEOTIDE SEQUENCE [LARGE SCALE GENOMIC DNA]</scope>
    <source>
        <strain evidence="1 2">LMG 29544</strain>
    </source>
</reference>
<organism evidence="1 2">
    <name type="scientific">Paraburkholderia rhizosphaerae</name>
    <dbReference type="NCBI Taxonomy" id="480658"/>
    <lineage>
        <taxon>Bacteria</taxon>
        <taxon>Pseudomonadati</taxon>
        <taxon>Pseudomonadota</taxon>
        <taxon>Betaproteobacteria</taxon>
        <taxon>Burkholderiales</taxon>
        <taxon>Burkholderiaceae</taxon>
        <taxon>Paraburkholderia</taxon>
    </lineage>
</organism>
<proteinExistence type="predicted"/>
<dbReference type="AlphaFoldDB" id="A0A4R8L467"/>
<keyword evidence="2" id="KW-1185">Reference proteome</keyword>
<dbReference type="Pfam" id="PF03692">
    <property type="entry name" value="CxxCxxCC"/>
    <property type="match status" value="1"/>
</dbReference>